<dbReference type="AlphaFoldDB" id="A0AAD6YJE3"/>
<reference evidence="1" key="1">
    <citation type="submission" date="2023-03" db="EMBL/GenBank/DDBJ databases">
        <title>Massive genome expansion in bonnet fungi (Mycena s.s.) driven by repeated elements and novel gene families across ecological guilds.</title>
        <authorList>
            <consortium name="Lawrence Berkeley National Laboratory"/>
            <person name="Harder C.B."/>
            <person name="Miyauchi S."/>
            <person name="Viragh M."/>
            <person name="Kuo A."/>
            <person name="Thoen E."/>
            <person name="Andreopoulos B."/>
            <person name="Lu D."/>
            <person name="Skrede I."/>
            <person name="Drula E."/>
            <person name="Henrissat B."/>
            <person name="Morin E."/>
            <person name="Kohler A."/>
            <person name="Barry K."/>
            <person name="LaButti K."/>
            <person name="Morin E."/>
            <person name="Salamov A."/>
            <person name="Lipzen A."/>
            <person name="Mereny Z."/>
            <person name="Hegedus B."/>
            <person name="Baldrian P."/>
            <person name="Stursova M."/>
            <person name="Weitz H."/>
            <person name="Taylor A."/>
            <person name="Grigoriev I.V."/>
            <person name="Nagy L.G."/>
            <person name="Martin F."/>
            <person name="Kauserud H."/>
        </authorList>
    </citation>
    <scope>NUCLEOTIDE SEQUENCE</scope>
    <source>
        <strain evidence="1">9144</strain>
    </source>
</reference>
<accession>A0AAD6YJE3</accession>
<keyword evidence="2" id="KW-1185">Reference proteome</keyword>
<comment type="caution">
    <text evidence="1">The sequence shown here is derived from an EMBL/GenBank/DDBJ whole genome shotgun (WGS) entry which is preliminary data.</text>
</comment>
<name>A0AAD6YJE3_9AGAR</name>
<gene>
    <name evidence="1" type="ORF">GGX14DRAFT_595314</name>
</gene>
<protein>
    <submittedName>
        <fullName evidence="1">Uncharacterized protein</fullName>
    </submittedName>
</protein>
<sequence length="413" mass="46020">MLLLKEISSPPLKTLFGSAFDPTLPPLARATSTLHPCPVLPTEVLEQIVDASKENRKILVACGLAGRQFLPRTRLHLFASIALGSPRIDISHTLLDILRANPALALHVAELLLTEGGHRNLTVFWISQSTTLVAVVHLLHNLQSFSIRCVDAQLSQWSSVLATTLQTCIARPFLRSLEIAALDVYDVGALFAAFNCDAPGRVLDCVYRIAASPLVVHALIVAFREDPVQGQLLHLLSGPRPLIAISRVHHLRLTVGEELAVVQKWLELTAPSLEQLELRFFYATMLRDTVTDAVQNPPTLRLRVLSLDESINAVINCSVILDTLLAPDLREITLRLRPGKTYNMDHCRPIIVSLIAHATELFPRLTRVRLDLGQRFSDKWREDLLDLCEDLEVYKSGLLVVVVRIFVCSREIR</sequence>
<proteinExistence type="predicted"/>
<organism evidence="1 2">
    <name type="scientific">Mycena pura</name>
    <dbReference type="NCBI Taxonomy" id="153505"/>
    <lineage>
        <taxon>Eukaryota</taxon>
        <taxon>Fungi</taxon>
        <taxon>Dikarya</taxon>
        <taxon>Basidiomycota</taxon>
        <taxon>Agaricomycotina</taxon>
        <taxon>Agaricomycetes</taxon>
        <taxon>Agaricomycetidae</taxon>
        <taxon>Agaricales</taxon>
        <taxon>Marasmiineae</taxon>
        <taxon>Mycenaceae</taxon>
        <taxon>Mycena</taxon>
    </lineage>
</organism>
<evidence type="ECO:0000313" key="1">
    <source>
        <dbReference type="EMBL" id="KAJ7218581.1"/>
    </source>
</evidence>
<dbReference type="Proteomes" id="UP001219525">
    <property type="component" value="Unassembled WGS sequence"/>
</dbReference>
<dbReference type="EMBL" id="JARJCW010000012">
    <property type="protein sequence ID" value="KAJ7218581.1"/>
    <property type="molecule type" value="Genomic_DNA"/>
</dbReference>
<evidence type="ECO:0000313" key="2">
    <source>
        <dbReference type="Proteomes" id="UP001219525"/>
    </source>
</evidence>